<dbReference type="GO" id="GO:0051455">
    <property type="term" value="P:spindle attachment to meiosis I kinetochore"/>
    <property type="evidence" value="ECO:0007669"/>
    <property type="project" value="TreeGrafter"/>
</dbReference>
<dbReference type="GO" id="GO:0005634">
    <property type="term" value="C:nucleus"/>
    <property type="evidence" value="ECO:0007669"/>
    <property type="project" value="UniProtKB-SubCell"/>
</dbReference>
<protein>
    <recommendedName>
        <fullName evidence="7">Centromere protein C</fullName>
    </recommendedName>
</protein>
<comment type="subcellular location">
    <subcellularLocation>
        <location evidence="1">Nucleus</location>
    </subcellularLocation>
</comment>
<evidence type="ECO:0008006" key="7">
    <source>
        <dbReference type="Google" id="ProtNLM"/>
    </source>
</evidence>
<dbReference type="AlphaFoldDB" id="A0AAV8SUW7"/>
<evidence type="ECO:0000313" key="5">
    <source>
        <dbReference type="EMBL" id="KAJ8755715.1"/>
    </source>
</evidence>
<evidence type="ECO:0000313" key="6">
    <source>
        <dbReference type="Proteomes" id="UP001159364"/>
    </source>
</evidence>
<feature type="compositionally biased region" description="Polar residues" evidence="4">
    <location>
        <begin position="399"/>
        <end position="412"/>
    </location>
</feature>
<feature type="region of interest" description="Disordered" evidence="4">
    <location>
        <begin position="471"/>
        <end position="531"/>
    </location>
</feature>
<dbReference type="InterPro" id="IPR028386">
    <property type="entry name" value="CENP-C/Mif2/cnp3"/>
</dbReference>
<feature type="region of interest" description="Disordered" evidence="4">
    <location>
        <begin position="350"/>
        <end position="412"/>
    </location>
</feature>
<feature type="compositionally biased region" description="Basic and acidic residues" evidence="4">
    <location>
        <begin position="492"/>
        <end position="505"/>
    </location>
</feature>
<evidence type="ECO:0000256" key="3">
    <source>
        <dbReference type="ARBA" id="ARBA00023242"/>
    </source>
</evidence>
<evidence type="ECO:0000256" key="4">
    <source>
        <dbReference type="SAM" id="MobiDB-lite"/>
    </source>
</evidence>
<keyword evidence="3" id="KW-0539">Nucleus</keyword>
<feature type="region of interest" description="Disordered" evidence="4">
    <location>
        <begin position="126"/>
        <end position="157"/>
    </location>
</feature>
<reference evidence="5 6" key="1">
    <citation type="submission" date="2021-09" db="EMBL/GenBank/DDBJ databases">
        <title>Genomic insights and catalytic innovation underlie evolution of tropane alkaloids biosynthesis.</title>
        <authorList>
            <person name="Wang Y.-J."/>
            <person name="Tian T."/>
            <person name="Huang J.-P."/>
            <person name="Huang S.-X."/>
        </authorList>
    </citation>
    <scope>NUCLEOTIDE SEQUENCE [LARGE SCALE GENOMIC DNA]</scope>
    <source>
        <strain evidence="5">KIB-2018</strain>
        <tissue evidence="5">Leaf</tissue>
    </source>
</reference>
<organism evidence="5 6">
    <name type="scientific">Erythroxylum novogranatense</name>
    <dbReference type="NCBI Taxonomy" id="1862640"/>
    <lineage>
        <taxon>Eukaryota</taxon>
        <taxon>Viridiplantae</taxon>
        <taxon>Streptophyta</taxon>
        <taxon>Embryophyta</taxon>
        <taxon>Tracheophyta</taxon>
        <taxon>Spermatophyta</taxon>
        <taxon>Magnoliopsida</taxon>
        <taxon>eudicotyledons</taxon>
        <taxon>Gunneridae</taxon>
        <taxon>Pentapetalae</taxon>
        <taxon>rosids</taxon>
        <taxon>fabids</taxon>
        <taxon>Malpighiales</taxon>
        <taxon>Erythroxylaceae</taxon>
        <taxon>Erythroxylum</taxon>
    </lineage>
</organism>
<name>A0AAV8SUW7_9ROSI</name>
<feature type="compositionally biased region" description="Basic residues" evidence="4">
    <location>
        <begin position="510"/>
        <end position="521"/>
    </location>
</feature>
<keyword evidence="6" id="KW-1185">Reference proteome</keyword>
<dbReference type="EMBL" id="JAIWQS010000009">
    <property type="protein sequence ID" value="KAJ8755715.1"/>
    <property type="molecule type" value="Genomic_DNA"/>
</dbReference>
<sequence length="601" mass="66847">MEDPLEAYSGLSLLQRTFASLSVQPPRDSDDTVVSAHNFLKCLPVKDPNKLLEQGKLILKSSMEEETVVEKGRRPGLERKRAPFSLLPSSSSLEPTLDIDKLKDPEDFFSAFERIQNAKKEIARQTSLPFGEPDQGITATSAPRPHRPGIPGRSRTAKYKHLYPSSASEDVPEEDFRPFNRNAEHENAHVDATLEGQNLEIVESQQMQPLNVATQEVELAVSVTKAENRVNKLLEELLAHDYNELDGDGALSLLQNRLQIKSLDIKKLNFPEFEDIQQIHSKASGGKLPKPVNVLVDIQNFLQLTRVKTPLKQTKAESSVATTGSPTRVKSPLASFSLLSKRILQSNTSRNPFSTADIDQSPPIHASPTARFNQSSDSREFCAEMEHTSVGSDDGDINENLSQPNTDTDVHTNGPNGIVDLAEDIQQEGVACQQPDLNMDDSAVGILNDVQHLCDQSDPMISYEHAMDGISKTQDSEQEQVQDAAPVQQNEKIMDSSVETRKEQTMNKSRPSKGLKRKASSRRQSLAAAGTTWENGVRKSTRIKSRPLEYWKGERFLYGRIHGSLPTVIGKKVKSFASDEYQVFSYVTPEYQELLDLAALY</sequence>
<accession>A0AAV8SUW7</accession>
<evidence type="ECO:0000256" key="1">
    <source>
        <dbReference type="ARBA" id="ARBA00004123"/>
    </source>
</evidence>
<comment type="caution">
    <text evidence="5">The sequence shown here is derived from an EMBL/GenBank/DDBJ whole genome shotgun (WGS) entry which is preliminary data.</text>
</comment>
<dbReference type="Proteomes" id="UP001159364">
    <property type="component" value="Linkage Group LG09"/>
</dbReference>
<dbReference type="PANTHER" id="PTHR16684:SF11">
    <property type="entry name" value="CENTROMERE PROTEIN C"/>
    <property type="match status" value="1"/>
</dbReference>
<evidence type="ECO:0000256" key="2">
    <source>
        <dbReference type="ARBA" id="ARBA00010291"/>
    </source>
</evidence>
<comment type="similarity">
    <text evidence="2">Belongs to the CENP-C/MIF2 family.</text>
</comment>
<feature type="compositionally biased region" description="Basic and acidic residues" evidence="4">
    <location>
        <begin position="377"/>
        <end position="387"/>
    </location>
</feature>
<dbReference type="GO" id="GO:0051315">
    <property type="term" value="P:attachment of mitotic spindle microtubules to kinetochore"/>
    <property type="evidence" value="ECO:0007669"/>
    <property type="project" value="TreeGrafter"/>
</dbReference>
<proteinExistence type="inferred from homology"/>
<gene>
    <name evidence="5" type="ORF">K2173_024259</name>
</gene>
<dbReference type="PANTHER" id="PTHR16684">
    <property type="entry name" value="CENTROMERE PROTEIN C"/>
    <property type="match status" value="1"/>
</dbReference>
<dbReference type="GO" id="GO:0000776">
    <property type="term" value="C:kinetochore"/>
    <property type="evidence" value="ECO:0007669"/>
    <property type="project" value="InterPro"/>
</dbReference>
<dbReference type="GO" id="GO:0051382">
    <property type="term" value="P:kinetochore assembly"/>
    <property type="evidence" value="ECO:0007669"/>
    <property type="project" value="InterPro"/>
</dbReference>
<dbReference type="GO" id="GO:0019237">
    <property type="term" value="F:centromeric DNA binding"/>
    <property type="evidence" value="ECO:0007669"/>
    <property type="project" value="InterPro"/>
</dbReference>